<evidence type="ECO:0000256" key="3">
    <source>
        <dbReference type="ARBA" id="ARBA00022801"/>
    </source>
</evidence>
<evidence type="ECO:0000259" key="6">
    <source>
        <dbReference type="PROSITE" id="PS50263"/>
    </source>
</evidence>
<dbReference type="Pfam" id="PF19018">
    <property type="entry name" value="Vanin_C"/>
    <property type="match status" value="1"/>
</dbReference>
<keyword evidence="8" id="KW-1185">Reference proteome</keyword>
<dbReference type="InterPro" id="IPR040154">
    <property type="entry name" value="Biotinidase/VNN"/>
</dbReference>
<protein>
    <recommendedName>
        <fullName evidence="6">CN hydrolase domain-containing protein</fullName>
    </recommendedName>
</protein>
<evidence type="ECO:0000256" key="1">
    <source>
        <dbReference type="ARBA" id="ARBA00008225"/>
    </source>
</evidence>
<dbReference type="EnsemblMetazoa" id="AALFPA23_018952.R27869">
    <property type="protein sequence ID" value="AALFPA23_018952.P27869"/>
    <property type="gene ID" value="AALFPA23_018952"/>
</dbReference>
<dbReference type="InterPro" id="IPR043957">
    <property type="entry name" value="Vanin_C"/>
</dbReference>
<dbReference type="RefSeq" id="XP_019552116.3">
    <property type="nucleotide sequence ID" value="XM_019696571.3"/>
</dbReference>
<keyword evidence="3" id="KW-0378">Hydrolase</keyword>
<keyword evidence="2 5" id="KW-0732">Signal</keyword>
<dbReference type="InterPro" id="IPR036526">
    <property type="entry name" value="C-N_Hydrolase_sf"/>
</dbReference>
<reference evidence="8" key="1">
    <citation type="journal article" date="2015" name="Proc. Natl. Acad. Sci. U.S.A.">
        <title>Genome sequence of the Asian Tiger mosquito, Aedes albopictus, reveals insights into its biology, genetics, and evolution.</title>
        <authorList>
            <person name="Chen X.G."/>
            <person name="Jiang X."/>
            <person name="Gu J."/>
            <person name="Xu M."/>
            <person name="Wu Y."/>
            <person name="Deng Y."/>
            <person name="Zhang C."/>
            <person name="Bonizzoni M."/>
            <person name="Dermauw W."/>
            <person name="Vontas J."/>
            <person name="Armbruster P."/>
            <person name="Huang X."/>
            <person name="Yang Y."/>
            <person name="Zhang H."/>
            <person name="He W."/>
            <person name="Peng H."/>
            <person name="Liu Y."/>
            <person name="Wu K."/>
            <person name="Chen J."/>
            <person name="Lirakis M."/>
            <person name="Topalis P."/>
            <person name="Van Leeuwen T."/>
            <person name="Hall A.B."/>
            <person name="Jiang X."/>
            <person name="Thorpe C."/>
            <person name="Mueller R.L."/>
            <person name="Sun C."/>
            <person name="Waterhouse R.M."/>
            <person name="Yan G."/>
            <person name="Tu Z.J."/>
            <person name="Fang X."/>
            <person name="James A.A."/>
        </authorList>
    </citation>
    <scope>NUCLEOTIDE SEQUENCE [LARGE SCALE GENOMIC DNA]</scope>
    <source>
        <strain evidence="8">Foshan</strain>
    </source>
</reference>
<dbReference type="InterPro" id="IPR003010">
    <property type="entry name" value="C-N_Hydrolase"/>
</dbReference>
<dbReference type="EnsemblMetazoa" id="AALFPA23_018952.R27873">
    <property type="protein sequence ID" value="AALFPA23_018952.P27873"/>
    <property type="gene ID" value="AALFPA23_018952"/>
</dbReference>
<reference evidence="7" key="2">
    <citation type="submission" date="2025-05" db="UniProtKB">
        <authorList>
            <consortium name="EnsemblMetazoa"/>
        </authorList>
    </citation>
    <scope>IDENTIFICATION</scope>
    <source>
        <strain evidence="7">Foshan</strain>
    </source>
</reference>
<organism evidence="7 8">
    <name type="scientific">Aedes albopictus</name>
    <name type="common">Asian tiger mosquito</name>
    <name type="synonym">Stegomyia albopicta</name>
    <dbReference type="NCBI Taxonomy" id="7160"/>
    <lineage>
        <taxon>Eukaryota</taxon>
        <taxon>Metazoa</taxon>
        <taxon>Ecdysozoa</taxon>
        <taxon>Arthropoda</taxon>
        <taxon>Hexapoda</taxon>
        <taxon>Insecta</taxon>
        <taxon>Pterygota</taxon>
        <taxon>Neoptera</taxon>
        <taxon>Endopterygota</taxon>
        <taxon>Diptera</taxon>
        <taxon>Nematocera</taxon>
        <taxon>Culicoidea</taxon>
        <taxon>Culicidae</taxon>
        <taxon>Culicinae</taxon>
        <taxon>Aedini</taxon>
        <taxon>Aedes</taxon>
        <taxon>Stegomyia</taxon>
    </lineage>
</organism>
<dbReference type="CDD" id="cd07567">
    <property type="entry name" value="biotinidase_like"/>
    <property type="match status" value="1"/>
</dbReference>
<dbReference type="Gene3D" id="3.60.110.10">
    <property type="entry name" value="Carbon-nitrogen hydrolase"/>
    <property type="match status" value="1"/>
</dbReference>
<feature type="domain" description="CN hydrolase" evidence="6">
    <location>
        <begin position="49"/>
        <end position="327"/>
    </location>
</feature>
<dbReference type="EnsemblMetazoa" id="AALFPA23_018952.R27870">
    <property type="protein sequence ID" value="AALFPA23_018952.P27870"/>
    <property type="gene ID" value="AALFPA23_018952"/>
</dbReference>
<accession>A0ABM1ZJ07</accession>
<comment type="similarity">
    <text evidence="1">Belongs to the carbon-nitrogen hydrolase superfamily. BTD/VNN family.</text>
</comment>
<feature type="chain" id="PRO_5045023645" description="CN hydrolase domain-containing protein" evidence="5">
    <location>
        <begin position="22"/>
        <end position="578"/>
    </location>
</feature>
<dbReference type="EnsemblMetazoa" id="AALFPA23_018952.R27871">
    <property type="protein sequence ID" value="AALFPA23_018952.P27871"/>
    <property type="gene ID" value="AALFPA23_018952"/>
</dbReference>
<dbReference type="RefSeq" id="XP_019552120.3">
    <property type="nucleotide sequence ID" value="XM_019696575.3"/>
</dbReference>
<dbReference type="Proteomes" id="UP000069940">
    <property type="component" value="Unassembled WGS sequence"/>
</dbReference>
<dbReference type="EnsemblMetazoa" id="AALFPA23_018952.R27872">
    <property type="protein sequence ID" value="AALFPA23_018952.P27872"/>
    <property type="gene ID" value="AALFPA23_018952"/>
</dbReference>
<sequence length="578" mass="64217">MNGIGCLYAVLLVLLSQTVVVQPTARRLHHRRYSRSVESEDPESILDSYVIGVVEFRPEPSDIDVRSRTGQHLDAYADLVRSDNAKVTDIIVFPELTLNTFSDSVFVPDPSTQVVPCENSTRFVLPFLSCLAAEVRKYLVINLSEIFNCKSNSTEVTQPCAPHGFVWYNTDVVFDRNGAVIARYRKSNLLGKSGETDRTTYVPEIVTFETDFGVKFGLITRSDVLLAKPALELVKQGVNDLIMPAMWQAELPFLTSTQVYESWAFTNNVNLIVAGGNHEATGNTGTGVFNGRSGAILSYVTGEPTRRLFPVRIPKTPGVRTANHIPLESSDTETGRLHGKFLEEINIERDFLEQFTTLQINPERYHDRIGQIICNGFFCCEFSVVLTIVPDQDVTHYYRFAVFDGYRSFSKYSSETHVSTCGIIMCRNQSLSSCGLPMNENSNYLAFNEIVISGKFQANGTLAMANSLDDMLHPLSVDQYTFYSSVNYSTNQQDVQLNLVSGSVANLQTFAIYAINHENFEYFNPIEAPPEPSTVSPTIEYAVGEDDTGGSSKTTTASGALQALLLVMLLVSTVRELR</sequence>
<dbReference type="RefSeq" id="XP_019552117.3">
    <property type="nucleotide sequence ID" value="XM_019696572.3"/>
</dbReference>
<evidence type="ECO:0000256" key="2">
    <source>
        <dbReference type="ARBA" id="ARBA00022729"/>
    </source>
</evidence>
<evidence type="ECO:0000313" key="7">
    <source>
        <dbReference type="EnsemblMetazoa" id="AALFPA23_018952.P27871"/>
    </source>
</evidence>
<dbReference type="SUPFAM" id="SSF56317">
    <property type="entry name" value="Carbon-nitrogen hydrolase"/>
    <property type="match status" value="1"/>
</dbReference>
<dbReference type="PANTHER" id="PTHR10609">
    <property type="entry name" value="BIOTINIDASE-RELATED"/>
    <property type="match status" value="1"/>
</dbReference>
<dbReference type="InterPro" id="IPR012101">
    <property type="entry name" value="Biotinidase-like_euk"/>
</dbReference>
<dbReference type="RefSeq" id="XP_019552118.3">
    <property type="nucleotide sequence ID" value="XM_019696573.3"/>
</dbReference>
<evidence type="ECO:0000313" key="8">
    <source>
        <dbReference type="Proteomes" id="UP000069940"/>
    </source>
</evidence>
<dbReference type="RefSeq" id="XP_029720930.2">
    <property type="nucleotide sequence ID" value="XM_029865070.2"/>
</dbReference>
<evidence type="ECO:0000256" key="5">
    <source>
        <dbReference type="SAM" id="SignalP"/>
    </source>
</evidence>
<keyword evidence="4" id="KW-0325">Glycoprotein</keyword>
<dbReference type="PANTHER" id="PTHR10609:SF14">
    <property type="entry name" value="BIOTINIDASE"/>
    <property type="match status" value="1"/>
</dbReference>
<dbReference type="Pfam" id="PF00795">
    <property type="entry name" value="CN_hydrolase"/>
    <property type="match status" value="1"/>
</dbReference>
<evidence type="ECO:0000256" key="4">
    <source>
        <dbReference type="ARBA" id="ARBA00023180"/>
    </source>
</evidence>
<dbReference type="GeneID" id="109421938"/>
<feature type="signal peptide" evidence="5">
    <location>
        <begin position="1"/>
        <end position="21"/>
    </location>
</feature>
<dbReference type="PROSITE" id="PS50263">
    <property type="entry name" value="CN_HYDROLASE"/>
    <property type="match status" value="1"/>
</dbReference>
<name>A0ABM1ZJ07_AEDAL</name>
<proteinExistence type="inferred from homology"/>